<evidence type="ECO:0000313" key="1">
    <source>
        <dbReference type="EMBL" id="EDN80130.1"/>
    </source>
</evidence>
<name>A7BAA6_9ACTO</name>
<dbReference type="AlphaFoldDB" id="A7BAA6"/>
<keyword evidence="2" id="KW-1185">Reference proteome</keyword>
<dbReference type="eggNOG" id="ENOG5031I56">
    <property type="taxonomic scope" value="Bacteria"/>
</dbReference>
<comment type="caution">
    <text evidence="1">The sequence shown here is derived from an EMBL/GenBank/DDBJ whole genome shotgun (WGS) entry which is preliminary data.</text>
</comment>
<gene>
    <name evidence="1" type="ORF">ACTODO_00569</name>
</gene>
<dbReference type="Proteomes" id="UP000003553">
    <property type="component" value="Unassembled WGS sequence"/>
</dbReference>
<dbReference type="InterPro" id="IPR032326">
    <property type="entry name" value="DUF4853"/>
</dbReference>
<accession>A7BAA6</accession>
<evidence type="ECO:0000313" key="2">
    <source>
        <dbReference type="Proteomes" id="UP000003553"/>
    </source>
</evidence>
<dbReference type="RefSeq" id="WP_003791057.1">
    <property type="nucleotide sequence ID" value="NZ_DS264586.1"/>
</dbReference>
<dbReference type="HOGENOM" id="CLU_1607351_0_0_11"/>
<dbReference type="Gene3D" id="3.30.2030.30">
    <property type="match status" value="1"/>
</dbReference>
<sequence length="172" mass="19492">MNPEQKKDLERAASLESIEAFKRDVEPAIIRARNKVMTRDNYRSYYGTDYISQYGVGDQTLYRLISRSYDFDEHDPERVREAFDTELKPLGFDLRRSTDAGDGGTTDTVLAWTSERYGTTVDVMVSESWLTSVNYYTGYLRSDGTSANPQELADIPGRVPDWFADVAAGTQS</sequence>
<proteinExistence type="predicted"/>
<organism evidence="1 2">
    <name type="scientific">Schaalia dentiphila ATCC 17982</name>
    <dbReference type="NCBI Taxonomy" id="411466"/>
    <lineage>
        <taxon>Bacteria</taxon>
        <taxon>Bacillati</taxon>
        <taxon>Actinomycetota</taxon>
        <taxon>Actinomycetes</taxon>
        <taxon>Actinomycetales</taxon>
        <taxon>Actinomycetaceae</taxon>
        <taxon>Schaalia</taxon>
        <taxon>Schaalia dentiphila</taxon>
    </lineage>
</organism>
<protein>
    <recommendedName>
        <fullName evidence="3">DUF4853 domain-containing protein</fullName>
    </recommendedName>
</protein>
<reference evidence="1" key="1">
    <citation type="submission" date="2007-04" db="EMBL/GenBank/DDBJ databases">
        <authorList>
            <person name="Fulton L."/>
            <person name="Clifton S."/>
            <person name="Fulton B."/>
            <person name="Xu J."/>
            <person name="Minx P."/>
            <person name="Pepin K.H."/>
            <person name="Johnson M."/>
            <person name="Thiruvilangam P."/>
            <person name="Bhonagiri V."/>
            <person name="Nash W.E."/>
            <person name="Mardis E.R."/>
            <person name="Wilson R.K."/>
        </authorList>
    </citation>
    <scope>NUCLEOTIDE SEQUENCE [LARGE SCALE GENOMIC DNA]</scope>
    <source>
        <strain evidence="1">ATCC 17982</strain>
    </source>
</reference>
<dbReference type="EMBL" id="AAYI02000004">
    <property type="protein sequence ID" value="EDN80130.1"/>
    <property type="molecule type" value="Genomic_DNA"/>
</dbReference>
<evidence type="ECO:0008006" key="3">
    <source>
        <dbReference type="Google" id="ProtNLM"/>
    </source>
</evidence>
<reference evidence="1" key="2">
    <citation type="submission" date="2015-05" db="EMBL/GenBank/DDBJ databases">
        <title>Draft genome sequence of Actinomyces odontolyticus (ATCC 17982).</title>
        <authorList>
            <person name="Sudarsanam P."/>
            <person name="Ley R."/>
            <person name="Guruge J."/>
            <person name="Turnbaugh P.J."/>
            <person name="Mahowald M."/>
            <person name="Liep D."/>
            <person name="Gordon J."/>
        </authorList>
    </citation>
    <scope>NUCLEOTIDE SEQUENCE</scope>
    <source>
        <strain evidence="1">ATCC 17982</strain>
    </source>
</reference>
<dbReference type="Pfam" id="PF16145">
    <property type="entry name" value="DUF4853"/>
    <property type="match status" value="1"/>
</dbReference>